<evidence type="ECO:0000256" key="4">
    <source>
        <dbReference type="ARBA" id="ARBA00023319"/>
    </source>
</evidence>
<dbReference type="PANTHER" id="PTHR12231">
    <property type="entry name" value="CTX-RELATED TYPE I TRANSMEMBRANE PROTEIN"/>
    <property type="match status" value="1"/>
</dbReference>
<dbReference type="PROSITE" id="PS50835">
    <property type="entry name" value="IG_LIKE"/>
    <property type="match status" value="3"/>
</dbReference>
<evidence type="ECO:0000256" key="3">
    <source>
        <dbReference type="ARBA" id="ARBA00023157"/>
    </source>
</evidence>
<evidence type="ECO:0000313" key="8">
    <source>
        <dbReference type="Proteomes" id="UP001209878"/>
    </source>
</evidence>
<evidence type="ECO:0000259" key="6">
    <source>
        <dbReference type="PROSITE" id="PS50835"/>
    </source>
</evidence>
<feature type="domain" description="Ig-like" evidence="6">
    <location>
        <begin position="139"/>
        <end position="225"/>
    </location>
</feature>
<sequence>MALALVILLVSITCTVFAQDPIVKITETVPPIVDKWVNAMQTDDVTFSCQVENLPVGLKVKWKRDYYDEKNRKQTQAISTDTSLMDNTRYGIEKPFPFVWRLRVRRVVAADQANYSCQVMVTLQTFVTKTVNLRVNVKPYLLPDSTSSDMTVTAGEDITLRCNGTGLPAPVIEWTRLGNALLPVGTERYQGVELKLQQVRASAAGVYNCRVWNTVGKVVRSIDLKIKYKPVIKAASEISQAPGYLIELQCFSKAYPFPTKTTWTKGSYAISTSSGRYKVHAVQGAFGQLTYELIINGVQEEDYGKWTCKIKNTEGTASKDIELKKTDVAQKSFKVGRVVKGSASRSTVYLMTLVTCLQAYVLTQL</sequence>
<reference evidence="7" key="1">
    <citation type="journal article" date="2023" name="Mol. Biol. Evol.">
        <title>Third-Generation Sequencing Reveals the Adaptive Role of the Epigenome in Three Deep-Sea Polychaetes.</title>
        <authorList>
            <person name="Perez M."/>
            <person name="Aroh O."/>
            <person name="Sun Y."/>
            <person name="Lan Y."/>
            <person name="Juniper S.K."/>
            <person name="Young C.R."/>
            <person name="Angers B."/>
            <person name="Qian P.Y."/>
        </authorList>
    </citation>
    <scope>NUCLEOTIDE SEQUENCE</scope>
    <source>
        <strain evidence="7">R07B-5</strain>
    </source>
</reference>
<dbReference type="InterPro" id="IPR007110">
    <property type="entry name" value="Ig-like_dom"/>
</dbReference>
<dbReference type="Pfam" id="PF13927">
    <property type="entry name" value="Ig_3"/>
    <property type="match status" value="2"/>
</dbReference>
<keyword evidence="2" id="KW-0677">Repeat</keyword>
<gene>
    <name evidence="7" type="ORF">NP493_2063g00010</name>
</gene>
<feature type="domain" description="Ig-like" evidence="6">
    <location>
        <begin position="230"/>
        <end position="324"/>
    </location>
</feature>
<keyword evidence="3" id="KW-1015">Disulfide bond</keyword>
<evidence type="ECO:0000313" key="7">
    <source>
        <dbReference type="EMBL" id="KAK2155563.1"/>
    </source>
</evidence>
<accession>A0AAD9JN78</accession>
<dbReference type="Gene3D" id="2.60.40.10">
    <property type="entry name" value="Immunoglobulins"/>
    <property type="match status" value="3"/>
</dbReference>
<dbReference type="EMBL" id="JAODUO010002061">
    <property type="protein sequence ID" value="KAK2155563.1"/>
    <property type="molecule type" value="Genomic_DNA"/>
</dbReference>
<protein>
    <recommendedName>
        <fullName evidence="6">Ig-like domain-containing protein</fullName>
    </recommendedName>
</protein>
<evidence type="ECO:0000256" key="5">
    <source>
        <dbReference type="SAM" id="SignalP"/>
    </source>
</evidence>
<dbReference type="SMART" id="SM00408">
    <property type="entry name" value="IGc2"/>
    <property type="match status" value="3"/>
</dbReference>
<organism evidence="7 8">
    <name type="scientific">Ridgeia piscesae</name>
    <name type="common">Tubeworm</name>
    <dbReference type="NCBI Taxonomy" id="27915"/>
    <lineage>
        <taxon>Eukaryota</taxon>
        <taxon>Metazoa</taxon>
        <taxon>Spiralia</taxon>
        <taxon>Lophotrochozoa</taxon>
        <taxon>Annelida</taxon>
        <taxon>Polychaeta</taxon>
        <taxon>Sedentaria</taxon>
        <taxon>Canalipalpata</taxon>
        <taxon>Sabellida</taxon>
        <taxon>Siboglinidae</taxon>
        <taxon>Ridgeia</taxon>
    </lineage>
</organism>
<feature type="domain" description="Ig-like" evidence="6">
    <location>
        <begin position="21"/>
        <end position="128"/>
    </location>
</feature>
<dbReference type="InterPro" id="IPR013783">
    <property type="entry name" value="Ig-like_fold"/>
</dbReference>
<dbReference type="InterPro" id="IPR036179">
    <property type="entry name" value="Ig-like_dom_sf"/>
</dbReference>
<keyword evidence="1 5" id="KW-0732">Signal</keyword>
<keyword evidence="4" id="KW-0393">Immunoglobulin domain</keyword>
<dbReference type="GO" id="GO:0043005">
    <property type="term" value="C:neuron projection"/>
    <property type="evidence" value="ECO:0007669"/>
    <property type="project" value="TreeGrafter"/>
</dbReference>
<dbReference type="AlphaFoldDB" id="A0AAD9JN78"/>
<feature type="signal peptide" evidence="5">
    <location>
        <begin position="1"/>
        <end position="18"/>
    </location>
</feature>
<dbReference type="SMART" id="SM00409">
    <property type="entry name" value="IG"/>
    <property type="match status" value="3"/>
</dbReference>
<feature type="chain" id="PRO_5042165130" description="Ig-like domain-containing protein" evidence="5">
    <location>
        <begin position="19"/>
        <end position="365"/>
    </location>
</feature>
<dbReference type="Proteomes" id="UP001209878">
    <property type="component" value="Unassembled WGS sequence"/>
</dbReference>
<evidence type="ECO:0000256" key="2">
    <source>
        <dbReference type="ARBA" id="ARBA00022737"/>
    </source>
</evidence>
<evidence type="ECO:0000256" key="1">
    <source>
        <dbReference type="ARBA" id="ARBA00022729"/>
    </source>
</evidence>
<proteinExistence type="predicted"/>
<keyword evidence="8" id="KW-1185">Reference proteome</keyword>
<name>A0AAD9JN78_RIDPI</name>
<dbReference type="InterPro" id="IPR003599">
    <property type="entry name" value="Ig_sub"/>
</dbReference>
<dbReference type="SUPFAM" id="SSF48726">
    <property type="entry name" value="Immunoglobulin"/>
    <property type="match status" value="3"/>
</dbReference>
<dbReference type="PANTHER" id="PTHR12231:SF253">
    <property type="entry name" value="DPR-INTERACTING PROTEIN ETA, ISOFORM B-RELATED"/>
    <property type="match status" value="1"/>
</dbReference>
<dbReference type="InterPro" id="IPR003598">
    <property type="entry name" value="Ig_sub2"/>
</dbReference>
<dbReference type="InterPro" id="IPR051170">
    <property type="entry name" value="Neural/epithelial_adhesion"/>
</dbReference>
<comment type="caution">
    <text evidence="7">The sequence shown here is derived from an EMBL/GenBank/DDBJ whole genome shotgun (WGS) entry which is preliminary data.</text>
</comment>